<gene>
    <name evidence="1" type="ORF">LK12_07600</name>
</gene>
<dbReference type="OrthoDB" id="7579171at2"/>
<dbReference type="EMBL" id="JTDI01000002">
    <property type="protein sequence ID" value="KHK92621.1"/>
    <property type="molecule type" value="Genomic_DNA"/>
</dbReference>
<sequence>MSFWTAVVVLFAIACVTWLRTQKYRALGNKRGDYDHTAREHELEREVEEMRKRIAVLERIATDEQRGKDLAREIESLRD</sequence>
<dbReference type="AlphaFoldDB" id="A0A0B1ZPY6"/>
<dbReference type="STRING" id="1348853.LK12_07600"/>
<name>A0A0B1ZPY6_9SPHN</name>
<comment type="caution">
    <text evidence="1">The sequence shown here is derived from an EMBL/GenBank/DDBJ whole genome shotgun (WGS) entry which is preliminary data.</text>
</comment>
<organism evidence="1 2">
    <name type="scientific">Novosphingobium malaysiense</name>
    <dbReference type="NCBI Taxonomy" id="1348853"/>
    <lineage>
        <taxon>Bacteria</taxon>
        <taxon>Pseudomonadati</taxon>
        <taxon>Pseudomonadota</taxon>
        <taxon>Alphaproteobacteria</taxon>
        <taxon>Sphingomonadales</taxon>
        <taxon>Sphingomonadaceae</taxon>
        <taxon>Novosphingobium</taxon>
    </lineage>
</organism>
<keyword evidence="2" id="KW-1185">Reference proteome</keyword>
<evidence type="ECO:0000313" key="1">
    <source>
        <dbReference type="EMBL" id="KHK92621.1"/>
    </source>
</evidence>
<protein>
    <submittedName>
        <fullName evidence="1">Uncharacterized protein</fullName>
    </submittedName>
</protein>
<proteinExistence type="predicted"/>
<dbReference type="Proteomes" id="UP000031057">
    <property type="component" value="Unassembled WGS sequence"/>
</dbReference>
<evidence type="ECO:0000313" key="2">
    <source>
        <dbReference type="Proteomes" id="UP000031057"/>
    </source>
</evidence>
<dbReference type="RefSeq" id="WP_039281272.1">
    <property type="nucleotide sequence ID" value="NZ_JTDI01000002.1"/>
</dbReference>
<reference evidence="1 2" key="1">
    <citation type="submission" date="2014-10" db="EMBL/GenBank/DDBJ databases">
        <title>Genome sequence of Novosphingobium malaysiense MUSC 273(T).</title>
        <authorList>
            <person name="Lee L.-H."/>
        </authorList>
    </citation>
    <scope>NUCLEOTIDE SEQUENCE [LARGE SCALE GENOMIC DNA]</scope>
    <source>
        <strain evidence="1 2">MUSC 273</strain>
    </source>
</reference>
<accession>A0A0B1ZPY6</accession>